<dbReference type="PANTHER" id="PTHR21539">
    <property type="entry name" value="SAGA-ASSOCIATED FACTOR 29"/>
    <property type="match status" value="1"/>
</dbReference>
<accession>A0ABQ8YZJ4</accession>
<reference evidence="2" key="1">
    <citation type="submission" date="2022-08" db="EMBL/GenBank/DDBJ databases">
        <title>Novel sulfate-reducing endosymbionts in the free-living metamonad Anaeramoeba.</title>
        <authorList>
            <person name="Jerlstrom-Hultqvist J."/>
            <person name="Cepicka I."/>
            <person name="Gallot-Lavallee L."/>
            <person name="Salas-Leiva D."/>
            <person name="Curtis B.A."/>
            <person name="Zahonova K."/>
            <person name="Pipaliya S."/>
            <person name="Dacks J."/>
            <person name="Roger A.J."/>
        </authorList>
    </citation>
    <scope>NUCLEOTIDE SEQUENCE</scope>
    <source>
        <strain evidence="2">Schooner1</strain>
    </source>
</reference>
<feature type="domain" description="SGF29 C-terminal" evidence="1">
    <location>
        <begin position="116"/>
        <end position="258"/>
    </location>
</feature>
<dbReference type="PROSITE" id="PS51518">
    <property type="entry name" value="SGF29_C"/>
    <property type="match status" value="1"/>
</dbReference>
<dbReference type="Pfam" id="PF07039">
    <property type="entry name" value="SGF29_Tudor"/>
    <property type="match status" value="1"/>
</dbReference>
<evidence type="ECO:0000313" key="2">
    <source>
        <dbReference type="EMBL" id="KAJ6249897.1"/>
    </source>
</evidence>
<name>A0ABQ8YZJ4_9EUKA</name>
<gene>
    <name evidence="2" type="ORF">M0813_16580</name>
</gene>
<protein>
    <recommendedName>
        <fullName evidence="1">SGF29 C-terminal domain-containing protein</fullName>
    </recommendedName>
</protein>
<evidence type="ECO:0000313" key="3">
    <source>
        <dbReference type="Proteomes" id="UP001150062"/>
    </source>
</evidence>
<comment type="caution">
    <text evidence="2">The sequence shown here is derived from an EMBL/GenBank/DDBJ whole genome shotgun (WGS) entry which is preliminary data.</text>
</comment>
<dbReference type="InterPro" id="IPR037802">
    <property type="entry name" value="SGF29"/>
</dbReference>
<dbReference type="Gene3D" id="2.30.30.140">
    <property type="match status" value="2"/>
</dbReference>
<dbReference type="CDD" id="cd20393">
    <property type="entry name" value="Tudor_SGF29_rpt1"/>
    <property type="match status" value="1"/>
</dbReference>
<proteinExistence type="predicted"/>
<dbReference type="PANTHER" id="PTHR21539:SF0">
    <property type="entry name" value="SAGA-ASSOCIATED FACTOR 29"/>
    <property type="match status" value="1"/>
</dbReference>
<dbReference type="InterPro" id="IPR010750">
    <property type="entry name" value="SGF29_tudor-like_dom"/>
</dbReference>
<keyword evidence="3" id="KW-1185">Reference proteome</keyword>
<organism evidence="2 3">
    <name type="scientific">Anaeramoeba flamelloides</name>
    <dbReference type="NCBI Taxonomy" id="1746091"/>
    <lineage>
        <taxon>Eukaryota</taxon>
        <taxon>Metamonada</taxon>
        <taxon>Anaeramoebidae</taxon>
        <taxon>Anaeramoeba</taxon>
    </lineage>
</organism>
<sequence length="258" mass="29781">MFTNEQKELEEYCQSLYKEELKYLKVSNQIKQTLPKVAKFTSKKKQKLNKSLQNLLQLHNQANVVVDKKIEIASKSLQITQNLLKQIVAQELSRELPLFPGKSLPPQLCGKIRPKENYIAQPGDLVCAAISNNLGNVDWILCHIKSFTAEKQEYCLVDFFDENNLGPIYHTIKRNRVIPLPTSLSLHHLPSTEFEINSKVYAMYPNTTTFYPAKVLSTPGNRRTSTFQTYYYILEFEGDTVPNHDIYSRWVIPTPKQL</sequence>
<dbReference type="Proteomes" id="UP001150062">
    <property type="component" value="Unassembled WGS sequence"/>
</dbReference>
<dbReference type="InterPro" id="IPR047288">
    <property type="entry name" value="Tudor_SGF29_rpt1"/>
</dbReference>
<evidence type="ECO:0000259" key="1">
    <source>
        <dbReference type="PROSITE" id="PS51518"/>
    </source>
</evidence>
<dbReference type="EMBL" id="JAOAOG010000090">
    <property type="protein sequence ID" value="KAJ6249897.1"/>
    <property type="molecule type" value="Genomic_DNA"/>
</dbReference>